<dbReference type="STRING" id="7370.A0A1I8MRB2"/>
<dbReference type="InterPro" id="IPR002125">
    <property type="entry name" value="CMP_dCMP_dom"/>
</dbReference>
<dbReference type="EnsemblMetazoa" id="MDOA007646-RA">
    <property type="protein sequence ID" value="MDOA007646-PA"/>
    <property type="gene ID" value="MDOA007646"/>
</dbReference>
<reference evidence="13" key="1">
    <citation type="submission" date="2020-05" db="UniProtKB">
        <authorList>
            <consortium name="EnsemblMetazoa"/>
        </authorList>
    </citation>
    <scope>IDENTIFICATION</scope>
    <source>
        <strain evidence="13">Aabys</strain>
    </source>
</reference>
<dbReference type="SUPFAM" id="SSF53927">
    <property type="entry name" value="Cytidine deaminase-like"/>
    <property type="match status" value="1"/>
</dbReference>
<organism evidence="13">
    <name type="scientific">Musca domestica</name>
    <name type="common">House fly</name>
    <dbReference type="NCBI Taxonomy" id="7370"/>
    <lineage>
        <taxon>Eukaryota</taxon>
        <taxon>Metazoa</taxon>
        <taxon>Ecdysozoa</taxon>
        <taxon>Arthropoda</taxon>
        <taxon>Hexapoda</taxon>
        <taxon>Insecta</taxon>
        <taxon>Pterygota</taxon>
        <taxon>Neoptera</taxon>
        <taxon>Endopterygota</taxon>
        <taxon>Diptera</taxon>
        <taxon>Brachycera</taxon>
        <taxon>Muscomorpha</taxon>
        <taxon>Muscoidea</taxon>
        <taxon>Muscidae</taxon>
        <taxon>Musca</taxon>
    </lineage>
</organism>
<evidence type="ECO:0000256" key="4">
    <source>
        <dbReference type="ARBA" id="ARBA00022727"/>
    </source>
</evidence>
<keyword evidence="3" id="KW-0479">Metal-binding</keyword>
<dbReference type="GO" id="GO:0004132">
    <property type="term" value="F:dCMP deaminase activity"/>
    <property type="evidence" value="ECO:0007669"/>
    <property type="project" value="UniProtKB-EC"/>
</dbReference>
<keyword evidence="6" id="KW-0862">Zinc</keyword>
<evidence type="ECO:0000256" key="8">
    <source>
        <dbReference type="ARBA" id="ARBA00038938"/>
    </source>
</evidence>
<dbReference type="VEuPathDB" id="VectorBase:MDOA007646"/>
<evidence type="ECO:0000256" key="3">
    <source>
        <dbReference type="ARBA" id="ARBA00022723"/>
    </source>
</evidence>
<evidence type="ECO:0000313" key="13">
    <source>
        <dbReference type="EnsemblMetazoa" id="MDOA007646-PA"/>
    </source>
</evidence>
<evidence type="ECO:0000256" key="1">
    <source>
        <dbReference type="ARBA" id="ARBA00001947"/>
    </source>
</evidence>
<evidence type="ECO:0000256" key="9">
    <source>
        <dbReference type="ARBA" id="ARBA00041763"/>
    </source>
</evidence>
<comment type="cofactor">
    <cofactor evidence="1">
        <name>Zn(2+)</name>
        <dbReference type="ChEBI" id="CHEBI:29105"/>
    </cofactor>
</comment>
<dbReference type="GO" id="GO:0008270">
    <property type="term" value="F:zinc ion binding"/>
    <property type="evidence" value="ECO:0007669"/>
    <property type="project" value="InterPro"/>
</dbReference>
<keyword evidence="4" id="KW-0545">Nucleotide biosynthesis</keyword>
<dbReference type="CDD" id="cd01286">
    <property type="entry name" value="deoxycytidylate_deaminase"/>
    <property type="match status" value="1"/>
</dbReference>
<comment type="catalytic activity">
    <reaction evidence="10">
        <text>dCMP + H2O + H(+) = dUMP + NH4(+)</text>
        <dbReference type="Rhea" id="RHEA:22924"/>
        <dbReference type="ChEBI" id="CHEBI:15377"/>
        <dbReference type="ChEBI" id="CHEBI:15378"/>
        <dbReference type="ChEBI" id="CHEBI:28938"/>
        <dbReference type="ChEBI" id="CHEBI:57566"/>
        <dbReference type="ChEBI" id="CHEBI:246422"/>
        <dbReference type="EC" id="3.5.4.12"/>
    </reaction>
</comment>
<dbReference type="PANTHER" id="PTHR11086:SF18">
    <property type="entry name" value="DEOXYCYTIDYLATE DEAMINASE"/>
    <property type="match status" value="1"/>
</dbReference>
<proteinExistence type="inferred from homology"/>
<dbReference type="GO" id="GO:0009165">
    <property type="term" value="P:nucleotide biosynthetic process"/>
    <property type="evidence" value="ECO:0007669"/>
    <property type="project" value="UniProtKB-KW"/>
</dbReference>
<dbReference type="eggNOG" id="KOG3127">
    <property type="taxonomic scope" value="Eukaryota"/>
</dbReference>
<comment type="function">
    <text evidence="7">Supplies the nucleotide substrate for thymidylate synthetase.</text>
</comment>
<sequence length="213" mass="24241">MTSNGFKSKSSPPKLTPLINCKRQAYLHWEDYFMATAVLSAQRSKDPVTQVGAVIVNEDNRIVAIGYNGFPSRCEDDEFPWYKASEIEDLLEEDQQLDPMNDKKMFVVHAEANAILNKNCANLKGTRIFTTLFPCNECAKLIVQSGITKVYYISDKYAEKPIYRASRLMFARAGIECIPYVPRQKKIVIDFERILNEDAANLNLSQEMANVKL</sequence>
<dbReference type="InterPro" id="IPR035105">
    <property type="entry name" value="Deoxycytidylate_deaminase_dom"/>
</dbReference>
<evidence type="ECO:0000256" key="11">
    <source>
        <dbReference type="ARBA" id="ARBA00071625"/>
    </source>
</evidence>
<keyword evidence="5" id="KW-0378">Hydrolase</keyword>
<dbReference type="Gene3D" id="3.40.140.10">
    <property type="entry name" value="Cytidine Deaminase, domain 2"/>
    <property type="match status" value="1"/>
</dbReference>
<name>A0A1I8MRB2_MUSDO</name>
<dbReference type="InterPro" id="IPR016193">
    <property type="entry name" value="Cytidine_deaminase-like"/>
</dbReference>
<evidence type="ECO:0000259" key="12">
    <source>
        <dbReference type="PROSITE" id="PS51747"/>
    </source>
</evidence>
<evidence type="ECO:0000256" key="2">
    <source>
        <dbReference type="ARBA" id="ARBA00006576"/>
    </source>
</evidence>
<dbReference type="EC" id="3.5.4.12" evidence="8"/>
<comment type="similarity">
    <text evidence="2">Belongs to the cytidine and deoxycytidylate deaminase family.</text>
</comment>
<dbReference type="VEuPathDB" id="VectorBase:MDOMA2_014323"/>
<dbReference type="GO" id="GO:0005737">
    <property type="term" value="C:cytoplasm"/>
    <property type="evidence" value="ECO:0007669"/>
    <property type="project" value="TreeGrafter"/>
</dbReference>
<evidence type="ECO:0000256" key="5">
    <source>
        <dbReference type="ARBA" id="ARBA00022801"/>
    </source>
</evidence>
<dbReference type="KEGG" id="mde:101897211"/>
<dbReference type="OrthoDB" id="6710946at2759"/>
<dbReference type="Pfam" id="PF00383">
    <property type="entry name" value="dCMP_cyt_deam_1"/>
    <property type="match status" value="1"/>
</dbReference>
<evidence type="ECO:0000256" key="6">
    <source>
        <dbReference type="ARBA" id="ARBA00022833"/>
    </source>
</evidence>
<dbReference type="PANTHER" id="PTHR11086">
    <property type="entry name" value="DEOXYCYTIDYLATE DEAMINASE-RELATED"/>
    <property type="match status" value="1"/>
</dbReference>
<dbReference type="InterPro" id="IPR015517">
    <property type="entry name" value="dCMP_deaminase-rel"/>
</dbReference>
<evidence type="ECO:0000256" key="10">
    <source>
        <dbReference type="ARBA" id="ARBA00052978"/>
    </source>
</evidence>
<accession>A0A1I8MRB2</accession>
<dbReference type="PROSITE" id="PS00903">
    <property type="entry name" value="CYT_DCMP_DEAMINASES_1"/>
    <property type="match status" value="1"/>
</dbReference>
<dbReference type="AlphaFoldDB" id="A0A1I8MRB2"/>
<dbReference type="InterPro" id="IPR016192">
    <property type="entry name" value="APOBEC/CMP_deaminase_Zn-bd"/>
</dbReference>
<dbReference type="PROSITE" id="PS51747">
    <property type="entry name" value="CYT_DCMP_DEAMINASES_2"/>
    <property type="match status" value="1"/>
</dbReference>
<protein>
    <recommendedName>
        <fullName evidence="11">Probable deoxycytidylate deaminase</fullName>
        <ecNumber evidence="8">3.5.4.12</ecNumber>
    </recommendedName>
    <alternativeName>
        <fullName evidence="9">dCMP deaminase</fullName>
    </alternativeName>
</protein>
<dbReference type="RefSeq" id="XP_005177667.2">
    <property type="nucleotide sequence ID" value="XM_005177610.4"/>
</dbReference>
<feature type="domain" description="CMP/dCMP-type deaminase" evidence="12">
    <location>
        <begin position="28"/>
        <end position="170"/>
    </location>
</feature>
<dbReference type="FunFam" id="3.40.140.10:FF:000021">
    <property type="entry name" value="Deoxycytidylate deaminase"/>
    <property type="match status" value="1"/>
</dbReference>
<gene>
    <name evidence="13" type="primary">101897211</name>
</gene>
<evidence type="ECO:0000256" key="7">
    <source>
        <dbReference type="ARBA" id="ARBA00037036"/>
    </source>
</evidence>